<evidence type="ECO:0000256" key="1">
    <source>
        <dbReference type="SAM" id="SignalP"/>
    </source>
</evidence>
<dbReference type="Proteomes" id="UP000010467">
    <property type="component" value="Chromosome"/>
</dbReference>
<reference evidence="3" key="1">
    <citation type="submission" date="2012-03" db="EMBL/GenBank/DDBJ databases">
        <title>Complete sequence of chromosome of Deinococcus peraridilitoris DSM 19664.</title>
        <authorList>
            <person name="Lucas S."/>
            <person name="Copeland A."/>
            <person name="Lapidus A."/>
            <person name="Glavina del Rio T."/>
            <person name="Dalin E."/>
            <person name="Tice H."/>
            <person name="Bruce D."/>
            <person name="Goodwin L."/>
            <person name="Pitluck S."/>
            <person name="Peters L."/>
            <person name="Mikhailova N."/>
            <person name="Lu M."/>
            <person name="Kyrpides N."/>
            <person name="Mavromatis K."/>
            <person name="Ivanova N."/>
            <person name="Brettin T."/>
            <person name="Detter J.C."/>
            <person name="Han C."/>
            <person name="Larimer F."/>
            <person name="Land M."/>
            <person name="Hauser L."/>
            <person name="Markowitz V."/>
            <person name="Cheng J.-F."/>
            <person name="Hugenholtz P."/>
            <person name="Woyke T."/>
            <person name="Wu D."/>
            <person name="Pukall R."/>
            <person name="Steenblock K."/>
            <person name="Brambilla E."/>
            <person name="Klenk H.-P."/>
            <person name="Eisen J.A."/>
        </authorList>
    </citation>
    <scope>NUCLEOTIDE SEQUENCE [LARGE SCALE GENOMIC DNA]</scope>
    <source>
        <strain evidence="3">DSM 19664 / LMG 22246 / CIP 109416 / KR-200</strain>
    </source>
</reference>
<feature type="signal peptide" evidence="1">
    <location>
        <begin position="1"/>
        <end position="34"/>
    </location>
</feature>
<name>L0A521_DEIPD</name>
<dbReference type="AlphaFoldDB" id="L0A521"/>
<keyword evidence="3" id="KW-1185">Reference proteome</keyword>
<dbReference type="OrthoDB" id="58634at2"/>
<gene>
    <name evidence="2" type="ordered locus">Deipe_3553</name>
</gene>
<dbReference type="PATRIC" id="fig|937777.3.peg.3563"/>
<dbReference type="KEGG" id="dpd:Deipe_3553"/>
<evidence type="ECO:0008006" key="4">
    <source>
        <dbReference type="Google" id="ProtNLM"/>
    </source>
</evidence>
<accession>L0A521</accession>
<feature type="chain" id="PRO_5003939011" description="Organic solvent tolerance protein OstA" evidence="1">
    <location>
        <begin position="35"/>
        <end position="604"/>
    </location>
</feature>
<protein>
    <recommendedName>
        <fullName evidence="4">Organic solvent tolerance protein OstA</fullName>
    </recommendedName>
</protein>
<dbReference type="PROSITE" id="PS51257">
    <property type="entry name" value="PROKAR_LIPOPROTEIN"/>
    <property type="match status" value="1"/>
</dbReference>
<dbReference type="RefSeq" id="WP_015237279.1">
    <property type="nucleotide sequence ID" value="NC_019793.1"/>
</dbReference>
<dbReference type="HOGENOM" id="CLU_451809_0_0_0"/>
<evidence type="ECO:0000313" key="2">
    <source>
        <dbReference type="EMBL" id="AFZ68983.1"/>
    </source>
</evidence>
<keyword evidence="1" id="KW-0732">Signal</keyword>
<dbReference type="EMBL" id="CP003382">
    <property type="protein sequence ID" value="AFZ68983.1"/>
    <property type="molecule type" value="Genomic_DNA"/>
</dbReference>
<proteinExistence type="predicted"/>
<sequence length="604" mass="64977">MKLPFPASRRLARAGRLIWACALLGTLSYASAQACPEREVEIEQEGLGVVRAASLEYEEEVAVLESACFETGQLRFDARVARAVEAGVDAQDVQLSGPGLQGRAQRASSEGTELRLFGVDLVLTLPSLVFGAVPLPPGQYALMADRADVLPEGGLRLGDAALTHLQTRDRYRLVDALLQGERLSAARAELVRIETTQLQARPNRVSAGPSELGLCRDPRSRELALRASSFVATPQSTILTGARLQLFGLGLPSFGTVTLPITARGDTLGESLGNLAGSAQAFGERVSRVAPQLLTGEGRFGVRDLPLFDATGSRLNVAVHPRYLEFGVRTSVDGADVEIGIFQDPDTEGRSAADDRPLPQLALTRRPVSGLQLALAFRGSDELSESRVGYAWNVPLSDGTRSASAQLLLEAGWAHQVGLTDAFARVQPRLDGTWRAGALGVDVRALIDAYALAGGSQLNGEAAVRFGVTQGQLKLFVEQVERQVWGRALLPALQVDPARTTGFGASLTPAVSFAGVELRTVGYLSRFDWRSQRFDQGELSATLAARVLDSEVVPTLSYDWAQERLGLRTEVTRSSECFAYGVVVEAYRFPDRSGLSARLKLNLR</sequence>
<evidence type="ECO:0000313" key="3">
    <source>
        <dbReference type="Proteomes" id="UP000010467"/>
    </source>
</evidence>
<organism evidence="2 3">
    <name type="scientific">Deinococcus peraridilitoris (strain DSM 19664 / LMG 22246 / CIP 109416 / KR-200)</name>
    <dbReference type="NCBI Taxonomy" id="937777"/>
    <lineage>
        <taxon>Bacteria</taxon>
        <taxon>Thermotogati</taxon>
        <taxon>Deinococcota</taxon>
        <taxon>Deinococci</taxon>
        <taxon>Deinococcales</taxon>
        <taxon>Deinococcaceae</taxon>
        <taxon>Deinococcus</taxon>
    </lineage>
</organism>
<dbReference type="STRING" id="937777.Deipe_3553"/>